<feature type="compositionally biased region" description="Low complexity" evidence="1">
    <location>
        <begin position="59"/>
        <end position="74"/>
    </location>
</feature>
<dbReference type="Pfam" id="PF22484">
    <property type="entry name" value="DUF6986"/>
    <property type="match status" value="1"/>
</dbReference>
<keyword evidence="3" id="KW-1185">Reference proteome</keyword>
<evidence type="ECO:0000313" key="3">
    <source>
        <dbReference type="Proteomes" id="UP001596513"/>
    </source>
</evidence>
<dbReference type="InterPro" id="IPR054255">
    <property type="entry name" value="DUF6986"/>
</dbReference>
<proteinExistence type="predicted"/>
<accession>A0ABW2UD65</accession>
<dbReference type="EMBL" id="JBHTEK010000001">
    <property type="protein sequence ID" value="MFC7670120.1"/>
    <property type="molecule type" value="Genomic_DNA"/>
</dbReference>
<organism evidence="2 3">
    <name type="scientific">Hymenobacter humi</name>
    <dbReference type="NCBI Taxonomy" id="1411620"/>
    <lineage>
        <taxon>Bacteria</taxon>
        <taxon>Pseudomonadati</taxon>
        <taxon>Bacteroidota</taxon>
        <taxon>Cytophagia</taxon>
        <taxon>Cytophagales</taxon>
        <taxon>Hymenobacteraceae</taxon>
        <taxon>Hymenobacter</taxon>
    </lineage>
</organism>
<sequence length="80" mass="8888">MRLGVANLHFQQTYPGDKPDRQPVHTVYGGANLFKADTCVRMGDIALNNLQTYAPNFVEPGPRAAAQEPRAPAHPGRRYR</sequence>
<protein>
    <submittedName>
        <fullName evidence="2">DUF6986 family protein</fullName>
    </submittedName>
</protein>
<name>A0ABW2UD65_9BACT</name>
<reference evidence="3" key="1">
    <citation type="journal article" date="2019" name="Int. J. Syst. Evol. Microbiol.">
        <title>The Global Catalogue of Microorganisms (GCM) 10K type strain sequencing project: providing services to taxonomists for standard genome sequencing and annotation.</title>
        <authorList>
            <consortium name="The Broad Institute Genomics Platform"/>
            <consortium name="The Broad Institute Genome Sequencing Center for Infectious Disease"/>
            <person name="Wu L."/>
            <person name="Ma J."/>
        </authorList>
    </citation>
    <scope>NUCLEOTIDE SEQUENCE [LARGE SCALE GENOMIC DNA]</scope>
    <source>
        <strain evidence="3">JCM 19635</strain>
    </source>
</reference>
<evidence type="ECO:0000313" key="2">
    <source>
        <dbReference type="EMBL" id="MFC7670120.1"/>
    </source>
</evidence>
<comment type="caution">
    <text evidence="2">The sequence shown here is derived from an EMBL/GenBank/DDBJ whole genome shotgun (WGS) entry which is preliminary data.</text>
</comment>
<dbReference type="Proteomes" id="UP001596513">
    <property type="component" value="Unassembled WGS sequence"/>
</dbReference>
<feature type="region of interest" description="Disordered" evidence="1">
    <location>
        <begin position="59"/>
        <end position="80"/>
    </location>
</feature>
<dbReference type="RefSeq" id="WP_380205585.1">
    <property type="nucleotide sequence ID" value="NZ_JBHTEK010000001.1"/>
</dbReference>
<evidence type="ECO:0000256" key="1">
    <source>
        <dbReference type="SAM" id="MobiDB-lite"/>
    </source>
</evidence>
<gene>
    <name evidence="2" type="ORF">ACFQT0_24170</name>
</gene>